<keyword evidence="2 3" id="KW-0067">ATP-binding</keyword>
<dbReference type="Pfam" id="PF07714">
    <property type="entry name" value="PK_Tyr_Ser-Thr"/>
    <property type="match status" value="1"/>
</dbReference>
<dbReference type="Gene3D" id="3.30.200.20">
    <property type="entry name" value="Phosphorylase Kinase, domain 1"/>
    <property type="match status" value="1"/>
</dbReference>
<dbReference type="PANTHER" id="PTHR47989:SF40">
    <property type="entry name" value="RECEPTOR-LIKE SERINE_THREONINE-PROTEIN KINASE ALE2"/>
    <property type="match status" value="1"/>
</dbReference>
<proteinExistence type="predicted"/>
<protein>
    <submittedName>
        <fullName evidence="6">Protein kinase domain-containing protein</fullName>
    </submittedName>
</protein>
<name>A0A3S3P8R6_9MAGN</name>
<evidence type="ECO:0000256" key="1">
    <source>
        <dbReference type="ARBA" id="ARBA00022741"/>
    </source>
</evidence>
<keyword evidence="4" id="KW-0812">Transmembrane</keyword>
<dbReference type="InterPro" id="IPR011009">
    <property type="entry name" value="Kinase-like_dom_sf"/>
</dbReference>
<keyword evidence="6" id="KW-0808">Transferase</keyword>
<gene>
    <name evidence="6" type="ORF">CKAN_02540600</name>
</gene>
<dbReference type="PANTHER" id="PTHR47989">
    <property type="entry name" value="OS01G0750732 PROTEIN"/>
    <property type="match status" value="1"/>
</dbReference>
<keyword evidence="1 3" id="KW-0547">Nucleotide-binding</keyword>
<dbReference type="PROSITE" id="PS50011">
    <property type="entry name" value="PROTEIN_KINASE_DOM"/>
    <property type="match status" value="1"/>
</dbReference>
<evidence type="ECO:0000256" key="3">
    <source>
        <dbReference type="PROSITE-ProRule" id="PRU10141"/>
    </source>
</evidence>
<feature type="transmembrane region" description="Helical" evidence="4">
    <location>
        <begin position="12"/>
        <end position="30"/>
    </location>
</feature>
<dbReference type="Gene3D" id="1.10.510.10">
    <property type="entry name" value="Transferase(Phosphotransferase) domain 1"/>
    <property type="match status" value="1"/>
</dbReference>
<comment type="caution">
    <text evidence="6">The sequence shown here is derived from an EMBL/GenBank/DDBJ whole genome shotgun (WGS) entry which is preliminary data.</text>
</comment>
<evidence type="ECO:0000256" key="2">
    <source>
        <dbReference type="ARBA" id="ARBA00022840"/>
    </source>
</evidence>
<evidence type="ECO:0000313" key="6">
    <source>
        <dbReference type="EMBL" id="RWR96041.1"/>
    </source>
</evidence>
<feature type="transmembrane region" description="Helical" evidence="4">
    <location>
        <begin position="75"/>
        <end position="100"/>
    </location>
</feature>
<evidence type="ECO:0000313" key="7">
    <source>
        <dbReference type="Proteomes" id="UP000283530"/>
    </source>
</evidence>
<evidence type="ECO:0000259" key="5">
    <source>
        <dbReference type="PROSITE" id="PS50011"/>
    </source>
</evidence>
<dbReference type="EMBL" id="QPKB01000012">
    <property type="protein sequence ID" value="RWR96041.1"/>
    <property type="molecule type" value="Genomic_DNA"/>
</dbReference>
<dbReference type="InterPro" id="IPR000719">
    <property type="entry name" value="Prot_kinase_dom"/>
</dbReference>
<keyword evidence="7" id="KW-1185">Reference proteome</keyword>
<accession>A0A3S3P8R6</accession>
<keyword evidence="4" id="KW-1133">Transmembrane helix</keyword>
<dbReference type="SUPFAM" id="SSF56112">
    <property type="entry name" value="Protein kinase-like (PK-like)"/>
    <property type="match status" value="1"/>
</dbReference>
<organism evidence="6 7">
    <name type="scientific">Cinnamomum micranthum f. kanehirae</name>
    <dbReference type="NCBI Taxonomy" id="337451"/>
    <lineage>
        <taxon>Eukaryota</taxon>
        <taxon>Viridiplantae</taxon>
        <taxon>Streptophyta</taxon>
        <taxon>Embryophyta</taxon>
        <taxon>Tracheophyta</taxon>
        <taxon>Spermatophyta</taxon>
        <taxon>Magnoliopsida</taxon>
        <taxon>Magnoliidae</taxon>
        <taxon>Laurales</taxon>
        <taxon>Lauraceae</taxon>
        <taxon>Cinnamomum</taxon>
    </lineage>
</organism>
<dbReference type="OrthoDB" id="1901798at2759"/>
<dbReference type="FunFam" id="3.30.200.20:FF:000146">
    <property type="entry name" value="receptor-like serine/threonine-protein kinase ALE2"/>
    <property type="match status" value="1"/>
</dbReference>
<feature type="domain" description="Protein kinase" evidence="5">
    <location>
        <begin position="168"/>
        <end position="419"/>
    </location>
</feature>
<evidence type="ECO:0000256" key="4">
    <source>
        <dbReference type="SAM" id="Phobius"/>
    </source>
</evidence>
<dbReference type="Proteomes" id="UP000283530">
    <property type="component" value="Unassembled WGS sequence"/>
</dbReference>
<keyword evidence="6" id="KW-0418">Kinase</keyword>
<sequence>MSVIQVRSPKNFSIGHFLLYLFIMYVYVIIRPSFSPPSVSDGSMGFGPSGGSSVPGNHERPFMANVIKKAQKLNAWAVAGVFVSSFVLFSMCIGVPYILLKLKKLARRSSTVGPAVTPPITKRSDFSSIFSSSTATLRPVSLTSTIATCKLSIKTFMLTELEKATDCFSSDKILGEGGFGHIYHGAMEDGSEAAIKLLIREDQSGDHEFIVEVEMLSQLHHRNLVKLIGICIEDHTRCLIYELVSNGSVESHLLLGVSGIVKRKGPLGWDVRMKIAPGVARELAYLYEDSNPRVIQSDLKASSILLEEDFTPKVSDFGLVREASEGSPHISTQVMGTFGYVAPEYAMTGHLLRKSDVHSYGGVLLELLSGRKPVDMSQPQGQENLVTWARPLMTSKERLEQLVDPCLGGNYNFDNMARA</sequence>
<dbReference type="PROSITE" id="PS00107">
    <property type="entry name" value="PROTEIN_KINASE_ATP"/>
    <property type="match status" value="1"/>
</dbReference>
<keyword evidence="4" id="KW-0472">Membrane</keyword>
<dbReference type="STRING" id="337451.A0A3S3P8R6"/>
<dbReference type="GO" id="GO:0005524">
    <property type="term" value="F:ATP binding"/>
    <property type="evidence" value="ECO:0007669"/>
    <property type="project" value="UniProtKB-UniRule"/>
</dbReference>
<dbReference type="AlphaFoldDB" id="A0A3S3P8R6"/>
<dbReference type="InterPro" id="IPR001245">
    <property type="entry name" value="Ser-Thr/Tyr_kinase_cat_dom"/>
</dbReference>
<dbReference type="InterPro" id="IPR017441">
    <property type="entry name" value="Protein_kinase_ATP_BS"/>
</dbReference>
<reference evidence="6 7" key="1">
    <citation type="journal article" date="2019" name="Nat. Plants">
        <title>Stout camphor tree genome fills gaps in understanding of flowering plant genome evolution.</title>
        <authorList>
            <person name="Chaw S.M."/>
            <person name="Liu Y.C."/>
            <person name="Wu Y.W."/>
            <person name="Wang H.Y."/>
            <person name="Lin C.I."/>
            <person name="Wu C.S."/>
            <person name="Ke H.M."/>
            <person name="Chang L.Y."/>
            <person name="Hsu C.Y."/>
            <person name="Yang H.T."/>
            <person name="Sudianto E."/>
            <person name="Hsu M.H."/>
            <person name="Wu K.P."/>
            <person name="Wang L.N."/>
            <person name="Leebens-Mack J.H."/>
            <person name="Tsai I.J."/>
        </authorList>
    </citation>
    <scope>NUCLEOTIDE SEQUENCE [LARGE SCALE GENOMIC DNA]</scope>
    <source>
        <strain evidence="7">cv. Chaw 1501</strain>
        <tissue evidence="6">Young leaves</tissue>
    </source>
</reference>
<feature type="binding site" evidence="3">
    <location>
        <position position="196"/>
    </location>
    <ligand>
        <name>ATP</name>
        <dbReference type="ChEBI" id="CHEBI:30616"/>
    </ligand>
</feature>
<dbReference type="GO" id="GO:0004672">
    <property type="term" value="F:protein kinase activity"/>
    <property type="evidence" value="ECO:0007669"/>
    <property type="project" value="InterPro"/>
</dbReference>